<gene>
    <name evidence="2" type="primary">ach1</name>
    <name evidence="2" type="ORF">NS506_04047</name>
    <name evidence="3" type="ORF">NSK11_contig00093-0012</name>
</gene>
<reference evidence="4" key="1">
    <citation type="submission" date="2015-07" db="EMBL/GenBank/DDBJ databases">
        <title>Nocardia seriolae U-1 whole genome shotgun sequence.</title>
        <authorList>
            <person name="Imajoh M."/>
            <person name="Fukumoto Y."/>
            <person name="Sukeda M."/>
            <person name="Yamane J."/>
            <person name="Yamasaki K."/>
            <person name="Shimizu M."/>
            <person name="Ohnishi K."/>
            <person name="Oshima S."/>
        </authorList>
    </citation>
    <scope>NUCLEOTIDE SEQUENCE [LARGE SCALE GENOMIC DNA]</scope>
    <source>
        <strain evidence="4">U-1</strain>
    </source>
</reference>
<dbReference type="InterPro" id="IPR026888">
    <property type="entry name" value="AcetylCoA_hyd_C"/>
</dbReference>
<accession>A0A0B8NGD7</accession>
<dbReference type="RefSeq" id="WP_036547410.1">
    <property type="nucleotide sequence ID" value="NZ_AP017900.1"/>
</dbReference>
<dbReference type="PANTHER" id="PTHR21432">
    <property type="entry name" value="ACETYL-COA HYDROLASE-RELATED"/>
    <property type="match status" value="1"/>
</dbReference>
<dbReference type="InterPro" id="IPR038460">
    <property type="entry name" value="AcetylCoA_hyd_C_sf"/>
</dbReference>
<dbReference type="KEGG" id="nsr:NS506_04047"/>
<evidence type="ECO:0000313" key="4">
    <source>
        <dbReference type="Proteomes" id="UP000037179"/>
    </source>
</evidence>
<dbReference type="EMBL" id="BBYQ01000093">
    <property type="protein sequence ID" value="GAP30746.1"/>
    <property type="molecule type" value="Genomic_DNA"/>
</dbReference>
<dbReference type="PANTHER" id="PTHR21432:SF20">
    <property type="entry name" value="ACETYL-COA HYDROLASE"/>
    <property type="match status" value="1"/>
</dbReference>
<name>A0A0B8NGD7_9NOCA</name>
<dbReference type="GO" id="GO:0008775">
    <property type="term" value="F:acetate CoA-transferase activity"/>
    <property type="evidence" value="ECO:0007669"/>
    <property type="project" value="InterPro"/>
</dbReference>
<dbReference type="EMBL" id="CP017839">
    <property type="protein sequence ID" value="APA98095.1"/>
    <property type="molecule type" value="Genomic_DNA"/>
</dbReference>
<evidence type="ECO:0000313" key="5">
    <source>
        <dbReference type="Proteomes" id="UP000180166"/>
    </source>
</evidence>
<dbReference type="AlphaFoldDB" id="A0A0B8NGD7"/>
<dbReference type="InterPro" id="IPR046433">
    <property type="entry name" value="ActCoA_hydro"/>
</dbReference>
<dbReference type="GO" id="GO:0006083">
    <property type="term" value="P:acetate metabolic process"/>
    <property type="evidence" value="ECO:0007669"/>
    <property type="project" value="InterPro"/>
</dbReference>
<dbReference type="Gene3D" id="3.40.1080.10">
    <property type="entry name" value="Glutaconate Coenzyme A-transferase"/>
    <property type="match status" value="1"/>
</dbReference>
<dbReference type="Gene3D" id="3.30.750.70">
    <property type="entry name" value="4-hydroxybutyrate coenzyme like domains"/>
    <property type="match status" value="1"/>
</dbReference>
<protein>
    <submittedName>
        <fullName evidence="2">Acetyl-CoA hydrolase</fullName>
        <ecNumber evidence="2">3.1.2.1</ecNumber>
    </submittedName>
</protein>
<dbReference type="EC" id="3.1.2.1" evidence="2"/>
<feature type="domain" description="Acetyl-CoA hydrolase/transferase C-terminal" evidence="1">
    <location>
        <begin position="265"/>
        <end position="412"/>
    </location>
</feature>
<dbReference type="Proteomes" id="UP000037179">
    <property type="component" value="Unassembled WGS sequence"/>
</dbReference>
<evidence type="ECO:0000313" key="2">
    <source>
        <dbReference type="EMBL" id="APA98095.1"/>
    </source>
</evidence>
<dbReference type="InterPro" id="IPR037171">
    <property type="entry name" value="NagB/RpiA_transferase-like"/>
</dbReference>
<proteinExistence type="predicted"/>
<dbReference type="OrthoDB" id="9801795at2"/>
<reference evidence="3 4" key="2">
    <citation type="journal article" date="2016" name="Genome Announc.">
        <title>Draft Genome Sequence of Erythromycin- and Oxytetracycline-Sensitive Nocardia seriolae Strain U-1 (NBRC 110359).</title>
        <authorList>
            <person name="Imajoh M."/>
            <person name="Sukeda M."/>
            <person name="Shimizu M."/>
            <person name="Yamane J."/>
            <person name="Ohnishi K."/>
            <person name="Oshima S."/>
        </authorList>
    </citation>
    <scope>NUCLEOTIDE SEQUENCE [LARGE SCALE GENOMIC DNA]</scope>
    <source>
        <strain evidence="3 4">U-1</strain>
    </source>
</reference>
<dbReference type="Gene3D" id="3.40.1080.20">
    <property type="entry name" value="Acetyl-CoA hydrolase/transferase C-terminal domain"/>
    <property type="match status" value="1"/>
</dbReference>
<sequence>MTPQHIPADDLDLRAYLRTGDTVVWGQASAEPVTLVRAVVAQRADLGPLHCFLGIQFAGTVGPEHADHLRLTSYCGTGANRALAKAGVLEIYPGHYSTLPWLLSRGPMRADAVLVQCAPLGDGRYSLGLADDYLSAAIDSARVVIAEVNDQVPATPGSRYLTGADIDVIVETSLPPVQAPAQAEDEVTARIAARVAGLIEDGATLQFGIGALPELVLRQLKDRRRLGIHSGLVSDAAADLIVCGAVTGTDKHTDRGIAVGAMLIGTERLFRIARDSRAIELRPASYTHDSEVLAVQNRFTAINSAIEVDLTGQVNAEIASGIYVGAVGGAAEFLRAAAHSTGGLPIVALPATAGIRSRIVTELSGPVSTARADAGIFVTEYGIADLRGLPLSQRRRRMIELAHPDHRAHLAEGVL</sequence>
<dbReference type="GO" id="GO:0003986">
    <property type="term" value="F:acetyl-CoA hydrolase activity"/>
    <property type="evidence" value="ECO:0007669"/>
    <property type="project" value="UniProtKB-EC"/>
</dbReference>
<organism evidence="2 5">
    <name type="scientific">Nocardia seriolae</name>
    <dbReference type="NCBI Taxonomy" id="37332"/>
    <lineage>
        <taxon>Bacteria</taxon>
        <taxon>Bacillati</taxon>
        <taxon>Actinomycetota</taxon>
        <taxon>Actinomycetes</taxon>
        <taxon>Mycobacteriales</taxon>
        <taxon>Nocardiaceae</taxon>
        <taxon>Nocardia</taxon>
    </lineage>
</organism>
<evidence type="ECO:0000259" key="1">
    <source>
        <dbReference type="Pfam" id="PF13336"/>
    </source>
</evidence>
<reference evidence="2 5" key="3">
    <citation type="submission" date="2016-10" db="EMBL/GenBank/DDBJ databases">
        <title>Genome sequence of Nocardia seriolae strain EM150506, isolated from Anguila japonica.</title>
        <authorList>
            <person name="Han H.-J."/>
        </authorList>
    </citation>
    <scope>NUCLEOTIDE SEQUENCE [LARGE SCALE GENOMIC DNA]</scope>
    <source>
        <strain evidence="2 5">EM150506</strain>
    </source>
</reference>
<dbReference type="GeneID" id="93375466"/>
<keyword evidence="2" id="KW-0378">Hydrolase</keyword>
<dbReference type="Pfam" id="PF13336">
    <property type="entry name" value="AcetylCoA_hyd_C"/>
    <property type="match status" value="1"/>
</dbReference>
<evidence type="ECO:0000313" key="3">
    <source>
        <dbReference type="EMBL" id="GAP30746.1"/>
    </source>
</evidence>
<dbReference type="Proteomes" id="UP000180166">
    <property type="component" value="Chromosome"/>
</dbReference>
<keyword evidence="4" id="KW-1185">Reference proteome</keyword>
<dbReference type="SUPFAM" id="SSF100950">
    <property type="entry name" value="NagB/RpiA/CoA transferase-like"/>
    <property type="match status" value="2"/>
</dbReference>